<dbReference type="InterPro" id="IPR003339">
    <property type="entry name" value="ABC/ECF_trnsptr_transmembrane"/>
</dbReference>
<dbReference type="EMBL" id="PEBK01000003">
    <property type="protein sequence ID" value="PJM75627.1"/>
    <property type="molecule type" value="Genomic_DNA"/>
</dbReference>
<evidence type="ECO:0000256" key="4">
    <source>
        <dbReference type="ARBA" id="ARBA00023136"/>
    </source>
</evidence>
<feature type="transmembrane region" description="Helical" evidence="5">
    <location>
        <begin position="251"/>
        <end position="275"/>
    </location>
</feature>
<evidence type="ECO:0000313" key="7">
    <source>
        <dbReference type="Proteomes" id="UP000231451"/>
    </source>
</evidence>
<evidence type="ECO:0000256" key="5">
    <source>
        <dbReference type="SAM" id="Phobius"/>
    </source>
</evidence>
<proteinExistence type="predicted"/>
<sequence>MFRSTAAHDRFRVDPRTKIALTITVGCFCLARAGGALPAVDVVRLGLACLPVILLPLSRRWAATLVYMLLLAVSLAAAAWLLPTIVSALSSEPAANGVMPQTAGAMPQPDGVMPHAFGSAIVWLAYATIAMTTQMLPVAMISYWMLVTTTASELVTALTRMHMPQAVTIPLAVMFRFFPTAFAEQRRIGDAMRMRGVRLGGTRMLAMFEYRVVPLIGSSVRIADELAQAAMTRGLGGPAKRTSIARIGFHAIDAVLLTLCMACFVVWIGAATGWLSDRTL</sequence>
<dbReference type="Proteomes" id="UP000231451">
    <property type="component" value="Unassembled WGS sequence"/>
</dbReference>
<evidence type="ECO:0000256" key="1">
    <source>
        <dbReference type="ARBA" id="ARBA00004141"/>
    </source>
</evidence>
<evidence type="ECO:0008006" key="8">
    <source>
        <dbReference type="Google" id="ProtNLM"/>
    </source>
</evidence>
<keyword evidence="4 5" id="KW-0472">Membrane</keyword>
<dbReference type="PANTHER" id="PTHR33514">
    <property type="entry name" value="PROTEIN ABCI12, CHLOROPLASTIC"/>
    <property type="match status" value="1"/>
</dbReference>
<dbReference type="GO" id="GO:0005886">
    <property type="term" value="C:plasma membrane"/>
    <property type="evidence" value="ECO:0007669"/>
    <property type="project" value="TreeGrafter"/>
</dbReference>
<dbReference type="PANTHER" id="PTHR33514:SF13">
    <property type="entry name" value="PROTEIN ABCI12, CHLOROPLASTIC"/>
    <property type="match status" value="1"/>
</dbReference>
<evidence type="ECO:0000256" key="2">
    <source>
        <dbReference type="ARBA" id="ARBA00022692"/>
    </source>
</evidence>
<feature type="transmembrane region" description="Helical" evidence="5">
    <location>
        <begin position="62"/>
        <end position="82"/>
    </location>
</feature>
<organism evidence="6 7">
    <name type="scientific">Bifidobacterium simiarum</name>
    <dbReference type="NCBI Taxonomy" id="2045441"/>
    <lineage>
        <taxon>Bacteria</taxon>
        <taxon>Bacillati</taxon>
        <taxon>Actinomycetota</taxon>
        <taxon>Actinomycetes</taxon>
        <taxon>Bifidobacteriales</taxon>
        <taxon>Bifidobacteriaceae</taxon>
        <taxon>Bifidobacterium</taxon>
    </lineage>
</organism>
<name>A0A2M9HFP4_9BIFI</name>
<evidence type="ECO:0000313" key="6">
    <source>
        <dbReference type="EMBL" id="PJM75627.1"/>
    </source>
</evidence>
<keyword evidence="3 5" id="KW-1133">Transmembrane helix</keyword>
<keyword evidence="7" id="KW-1185">Reference proteome</keyword>
<feature type="transmembrane region" description="Helical" evidence="5">
    <location>
        <begin position="123"/>
        <end position="146"/>
    </location>
</feature>
<comment type="subcellular location">
    <subcellularLocation>
        <location evidence="1">Membrane</location>
        <topology evidence="1">Multi-pass membrane protein</topology>
    </subcellularLocation>
</comment>
<dbReference type="RefSeq" id="WP_100512632.1">
    <property type="nucleotide sequence ID" value="NZ_PEBK01000003.1"/>
</dbReference>
<dbReference type="Pfam" id="PF02361">
    <property type="entry name" value="CbiQ"/>
    <property type="match status" value="1"/>
</dbReference>
<gene>
    <name evidence="6" type="ORF">CSQ87_04180</name>
</gene>
<dbReference type="OrthoDB" id="3251998at2"/>
<reference evidence="6 7" key="1">
    <citation type="submission" date="2017-10" db="EMBL/GenBank/DDBJ databases">
        <title>Draft genome sequences of strains TRE 1, TRE 9, TRE H and TRI 7, isolated from tamarins, belonging to four potential novel Bifidobacterium species.</title>
        <authorList>
            <person name="Mattarelli P."/>
            <person name="Modesto M."/>
            <person name="Puglisi E."/>
            <person name="Morelli L."/>
            <person name="Spezio C."/>
            <person name="Bonetti A."/>
            <person name="Sandri C."/>
        </authorList>
    </citation>
    <scope>NUCLEOTIDE SEQUENCE [LARGE SCALE GENOMIC DNA]</scope>
    <source>
        <strain evidence="7">TRI7</strain>
    </source>
</reference>
<comment type="caution">
    <text evidence="6">The sequence shown here is derived from an EMBL/GenBank/DDBJ whole genome shotgun (WGS) entry which is preliminary data.</text>
</comment>
<accession>A0A2M9HFP4</accession>
<evidence type="ECO:0000256" key="3">
    <source>
        <dbReference type="ARBA" id="ARBA00022989"/>
    </source>
</evidence>
<keyword evidence="2 5" id="KW-0812">Transmembrane</keyword>
<dbReference type="AlphaFoldDB" id="A0A2M9HFP4"/>
<dbReference type="CDD" id="cd16914">
    <property type="entry name" value="EcfT"/>
    <property type="match status" value="1"/>
</dbReference>
<protein>
    <recommendedName>
        <fullName evidence="8">Cobalt transporter</fullName>
    </recommendedName>
</protein>